<dbReference type="Proteomes" id="UP000224269">
    <property type="component" value="Segment"/>
</dbReference>
<proteinExistence type="predicted"/>
<reference evidence="2" key="1">
    <citation type="submission" date="2016-12" db="EMBL/GenBank/DDBJ databases">
        <authorList>
            <person name="Lee J.-H."/>
            <person name="Kim Y.-T."/>
            <person name="Kim J.-H."/>
            <person name="Ryu S.-R."/>
        </authorList>
    </citation>
    <scope>NUCLEOTIDE SEQUENCE [LARGE SCALE GENOMIC DNA]</scope>
</reference>
<name>A0A288TY96_9CAUD</name>
<evidence type="ECO:0000313" key="2">
    <source>
        <dbReference type="Proteomes" id="UP000224269"/>
    </source>
</evidence>
<organism evidence="1 2">
    <name type="scientific">Enterococcus phage EFP01</name>
    <dbReference type="NCBI Taxonomy" id="1926594"/>
    <lineage>
        <taxon>Viruses</taxon>
        <taxon>Duplodnaviria</taxon>
        <taxon>Heunggongvirae</taxon>
        <taxon>Uroviricota</taxon>
        <taxon>Caudoviricetes</taxon>
        <taxon>Herelleviridae</taxon>
        <taxon>Brockvirinae</taxon>
        <taxon>Schiekvirus</taxon>
        <taxon>Schiekvirus EFP01</taxon>
    </lineage>
</organism>
<sequence>MSEPLKLYVAVREDGFYKTGYNSASGTMVRDALMCSYLGAKDRLRTPNEVEKGKVVEVVVVEKEHYDSLKHSNELRMKKGVMDYVTPFFNLTGIKFYEVTSPYFALISAYSPSKALEIYKEQAYVDDEDNTSVELKEVSQVHAIRILAKTYSEDTNTTISLDEAVNQVEEAVKDKYSGILSISLELV</sequence>
<keyword evidence="2" id="KW-1185">Reference proteome</keyword>
<protein>
    <submittedName>
        <fullName evidence="1">Uncharacterized protein</fullName>
    </submittedName>
</protein>
<gene>
    <name evidence="1" type="ORF">EFP01_141</name>
</gene>
<evidence type="ECO:0000313" key="1">
    <source>
        <dbReference type="EMBL" id="APZ82068.1"/>
    </source>
</evidence>
<dbReference type="EMBL" id="KY549443">
    <property type="protein sequence ID" value="APZ82068.1"/>
    <property type="molecule type" value="Genomic_DNA"/>
</dbReference>
<accession>A0A288TY96</accession>